<accession>A0A7Y2JZB1</accession>
<dbReference type="RefSeq" id="WP_171084137.1">
    <property type="nucleotide sequence ID" value="NZ_JABAIV010000003.1"/>
</dbReference>
<reference evidence="1 2" key="1">
    <citation type="submission" date="2020-04" db="EMBL/GenBank/DDBJ databases">
        <title>Massilia sp. nov., a cold adapted bacteria isolated from Arctic soil.</title>
        <authorList>
            <person name="Son J."/>
            <person name="Ka J.-O."/>
        </authorList>
    </citation>
    <scope>NUCLEOTIDE SEQUENCE [LARGE SCALE GENOMIC DNA]</scope>
    <source>
        <strain evidence="1 2">ML15P13</strain>
    </source>
</reference>
<gene>
    <name evidence="1" type="ORF">HGB41_10965</name>
</gene>
<evidence type="ECO:0000313" key="2">
    <source>
        <dbReference type="Proteomes" id="UP000533905"/>
    </source>
</evidence>
<sequence>MHELLQQSLREQIRLKVPIEPDLWPADADPTQLEVALLHLAANAKETMPRGGVLAKPHTQETLGTALARLRAEVQQAGARSA</sequence>
<proteinExistence type="predicted"/>
<dbReference type="Gene3D" id="3.30.565.10">
    <property type="entry name" value="Histidine kinase-like ATPase, C-terminal domain"/>
    <property type="match status" value="1"/>
</dbReference>
<dbReference type="EMBL" id="JABAIV010000003">
    <property type="protein sequence ID" value="NNG23513.1"/>
    <property type="molecule type" value="Genomic_DNA"/>
</dbReference>
<dbReference type="InterPro" id="IPR036890">
    <property type="entry name" value="HATPase_C_sf"/>
</dbReference>
<protein>
    <submittedName>
        <fullName evidence="1">Uncharacterized protein</fullName>
    </submittedName>
</protein>
<evidence type="ECO:0000313" key="1">
    <source>
        <dbReference type="EMBL" id="NNG23513.1"/>
    </source>
</evidence>
<dbReference type="AlphaFoldDB" id="A0A7Y2JZB1"/>
<keyword evidence="2" id="KW-1185">Reference proteome</keyword>
<organism evidence="1 2">
    <name type="scientific">Telluria aromaticivorans</name>
    <dbReference type="NCBI Taxonomy" id="2725995"/>
    <lineage>
        <taxon>Bacteria</taxon>
        <taxon>Pseudomonadati</taxon>
        <taxon>Pseudomonadota</taxon>
        <taxon>Betaproteobacteria</taxon>
        <taxon>Burkholderiales</taxon>
        <taxon>Oxalobacteraceae</taxon>
        <taxon>Telluria group</taxon>
        <taxon>Telluria</taxon>
    </lineage>
</organism>
<dbReference type="Proteomes" id="UP000533905">
    <property type="component" value="Unassembled WGS sequence"/>
</dbReference>
<dbReference type="SUPFAM" id="SSF55874">
    <property type="entry name" value="ATPase domain of HSP90 chaperone/DNA topoisomerase II/histidine kinase"/>
    <property type="match status" value="1"/>
</dbReference>
<comment type="caution">
    <text evidence="1">The sequence shown here is derived from an EMBL/GenBank/DDBJ whole genome shotgun (WGS) entry which is preliminary data.</text>
</comment>
<name>A0A7Y2JZB1_9BURK</name>